<dbReference type="GO" id="GO:0005829">
    <property type="term" value="C:cytosol"/>
    <property type="evidence" value="ECO:0007669"/>
    <property type="project" value="TreeGrafter"/>
</dbReference>
<accession>A0A517T4E4</accession>
<dbReference type="PANTHER" id="PTHR24567">
    <property type="entry name" value="CRP FAMILY TRANSCRIPTIONAL REGULATORY PROTEIN"/>
    <property type="match status" value="1"/>
</dbReference>
<dbReference type="EMBL" id="CP036316">
    <property type="protein sequence ID" value="QDT63235.1"/>
    <property type="molecule type" value="Genomic_DNA"/>
</dbReference>
<dbReference type="RefSeq" id="WP_145259398.1">
    <property type="nucleotide sequence ID" value="NZ_CP036316.1"/>
</dbReference>
<dbReference type="InterPro" id="IPR036390">
    <property type="entry name" value="WH_DNA-bd_sf"/>
</dbReference>
<dbReference type="PRINTS" id="PR00034">
    <property type="entry name" value="HTHCRP"/>
</dbReference>
<organism evidence="6 7">
    <name type="scientific">Calycomorphotria hydatis</name>
    <dbReference type="NCBI Taxonomy" id="2528027"/>
    <lineage>
        <taxon>Bacteria</taxon>
        <taxon>Pseudomonadati</taxon>
        <taxon>Planctomycetota</taxon>
        <taxon>Planctomycetia</taxon>
        <taxon>Planctomycetales</taxon>
        <taxon>Planctomycetaceae</taxon>
        <taxon>Calycomorphotria</taxon>
    </lineage>
</organism>
<evidence type="ECO:0000256" key="1">
    <source>
        <dbReference type="ARBA" id="ARBA00023015"/>
    </source>
</evidence>
<dbReference type="SUPFAM" id="SSF46785">
    <property type="entry name" value="Winged helix' DNA-binding domain"/>
    <property type="match status" value="1"/>
</dbReference>
<dbReference type="GO" id="GO:0003700">
    <property type="term" value="F:DNA-binding transcription factor activity"/>
    <property type="evidence" value="ECO:0007669"/>
    <property type="project" value="TreeGrafter"/>
</dbReference>
<keyword evidence="7" id="KW-1185">Reference proteome</keyword>
<dbReference type="SMART" id="SM00100">
    <property type="entry name" value="cNMP"/>
    <property type="match status" value="1"/>
</dbReference>
<protein>
    <submittedName>
        <fullName evidence="6">Global nitrogen regulator</fullName>
    </submittedName>
</protein>
<dbReference type="CDD" id="cd00038">
    <property type="entry name" value="CAP_ED"/>
    <property type="match status" value="1"/>
</dbReference>
<reference evidence="6 7" key="1">
    <citation type="submission" date="2019-02" db="EMBL/GenBank/DDBJ databases">
        <title>Deep-cultivation of Planctomycetes and their phenomic and genomic characterization uncovers novel biology.</title>
        <authorList>
            <person name="Wiegand S."/>
            <person name="Jogler M."/>
            <person name="Boedeker C."/>
            <person name="Pinto D."/>
            <person name="Vollmers J."/>
            <person name="Rivas-Marin E."/>
            <person name="Kohn T."/>
            <person name="Peeters S.H."/>
            <person name="Heuer A."/>
            <person name="Rast P."/>
            <person name="Oberbeckmann S."/>
            <person name="Bunk B."/>
            <person name="Jeske O."/>
            <person name="Meyerdierks A."/>
            <person name="Storesund J.E."/>
            <person name="Kallscheuer N."/>
            <person name="Luecker S."/>
            <person name="Lage O.M."/>
            <person name="Pohl T."/>
            <person name="Merkel B.J."/>
            <person name="Hornburger P."/>
            <person name="Mueller R.-W."/>
            <person name="Bruemmer F."/>
            <person name="Labrenz M."/>
            <person name="Spormann A.M."/>
            <person name="Op den Camp H."/>
            <person name="Overmann J."/>
            <person name="Amann R."/>
            <person name="Jetten M.S.M."/>
            <person name="Mascher T."/>
            <person name="Medema M.H."/>
            <person name="Devos D.P."/>
            <person name="Kaster A.-K."/>
            <person name="Ovreas L."/>
            <person name="Rohde M."/>
            <person name="Galperin M.Y."/>
            <person name="Jogler C."/>
        </authorList>
    </citation>
    <scope>NUCLEOTIDE SEQUENCE [LARGE SCALE GENOMIC DNA]</scope>
    <source>
        <strain evidence="6 7">V22</strain>
    </source>
</reference>
<evidence type="ECO:0000313" key="7">
    <source>
        <dbReference type="Proteomes" id="UP000319976"/>
    </source>
</evidence>
<evidence type="ECO:0000256" key="2">
    <source>
        <dbReference type="ARBA" id="ARBA00023125"/>
    </source>
</evidence>
<dbReference type="PROSITE" id="PS50042">
    <property type="entry name" value="CNMP_BINDING_3"/>
    <property type="match status" value="1"/>
</dbReference>
<dbReference type="KEGG" id="chya:V22_04540"/>
<evidence type="ECO:0000259" key="5">
    <source>
        <dbReference type="PROSITE" id="PS51063"/>
    </source>
</evidence>
<feature type="domain" description="HTH crp-type" evidence="5">
    <location>
        <begin position="147"/>
        <end position="221"/>
    </location>
</feature>
<dbReference type="InterPro" id="IPR050397">
    <property type="entry name" value="Env_Response_Regulators"/>
</dbReference>
<dbReference type="Pfam" id="PF00027">
    <property type="entry name" value="cNMP_binding"/>
    <property type="match status" value="1"/>
</dbReference>
<sequence>MEERYWHFKNSRLFEQLNDADIAELERGALTRQYKRGDVIYLPADYGDSALLLISGRVKQYTITAEGKEAVLAFIEPGELFGELPVVTGGTRDEFAEAMEKCQLVVIPGESIRKLMDSHAGFAVGITKLMGLRRRRFERRLKALLFRSNRERLVHLILELTEQYGRRCPNGQIELTLKLSHQELANVIGSTRESVTVMLGRLQLDGYIAVQRRRIIVKNLSALAAELDVPPPPVEPASHLHGAGSVPCAS</sequence>
<feature type="domain" description="Cyclic nucleotide-binding" evidence="4">
    <location>
        <begin position="13"/>
        <end position="116"/>
    </location>
</feature>
<dbReference type="SUPFAM" id="SSF51206">
    <property type="entry name" value="cAMP-binding domain-like"/>
    <property type="match status" value="1"/>
</dbReference>
<evidence type="ECO:0000313" key="6">
    <source>
        <dbReference type="EMBL" id="QDT63235.1"/>
    </source>
</evidence>
<dbReference type="InterPro" id="IPR012318">
    <property type="entry name" value="HTH_CRP"/>
</dbReference>
<keyword evidence="3" id="KW-0804">Transcription</keyword>
<dbReference type="PANTHER" id="PTHR24567:SF74">
    <property type="entry name" value="HTH-TYPE TRANSCRIPTIONAL REGULATOR ARCR"/>
    <property type="match status" value="1"/>
</dbReference>
<dbReference type="InterPro" id="IPR036388">
    <property type="entry name" value="WH-like_DNA-bd_sf"/>
</dbReference>
<keyword evidence="2" id="KW-0238">DNA-binding</keyword>
<keyword evidence="1" id="KW-0805">Transcription regulation</keyword>
<dbReference type="AlphaFoldDB" id="A0A517T4E4"/>
<dbReference type="Proteomes" id="UP000319976">
    <property type="component" value="Chromosome"/>
</dbReference>
<dbReference type="InterPro" id="IPR000595">
    <property type="entry name" value="cNMP-bd_dom"/>
</dbReference>
<evidence type="ECO:0000256" key="3">
    <source>
        <dbReference type="ARBA" id="ARBA00023163"/>
    </source>
</evidence>
<name>A0A517T4E4_9PLAN</name>
<dbReference type="InterPro" id="IPR018490">
    <property type="entry name" value="cNMP-bd_dom_sf"/>
</dbReference>
<proteinExistence type="predicted"/>
<dbReference type="GO" id="GO:0003677">
    <property type="term" value="F:DNA binding"/>
    <property type="evidence" value="ECO:0007669"/>
    <property type="project" value="UniProtKB-KW"/>
</dbReference>
<dbReference type="Pfam" id="PF13545">
    <property type="entry name" value="HTH_Crp_2"/>
    <property type="match status" value="1"/>
</dbReference>
<gene>
    <name evidence="6" type="primary">ntcA</name>
    <name evidence="6" type="ORF">V22_04540</name>
</gene>
<dbReference type="SMART" id="SM00419">
    <property type="entry name" value="HTH_CRP"/>
    <property type="match status" value="1"/>
</dbReference>
<dbReference type="OrthoDB" id="9812325at2"/>
<evidence type="ECO:0000259" key="4">
    <source>
        <dbReference type="PROSITE" id="PS50042"/>
    </source>
</evidence>
<dbReference type="CDD" id="cd00092">
    <property type="entry name" value="HTH_CRP"/>
    <property type="match status" value="1"/>
</dbReference>
<dbReference type="Gene3D" id="2.60.120.10">
    <property type="entry name" value="Jelly Rolls"/>
    <property type="match status" value="1"/>
</dbReference>
<dbReference type="InterPro" id="IPR014710">
    <property type="entry name" value="RmlC-like_jellyroll"/>
</dbReference>
<dbReference type="PROSITE" id="PS51063">
    <property type="entry name" value="HTH_CRP_2"/>
    <property type="match status" value="1"/>
</dbReference>
<dbReference type="Gene3D" id="1.10.10.10">
    <property type="entry name" value="Winged helix-like DNA-binding domain superfamily/Winged helix DNA-binding domain"/>
    <property type="match status" value="1"/>
</dbReference>